<organism evidence="4 5">
    <name type="scientific">Nocardia terpenica</name>
    <dbReference type="NCBI Taxonomy" id="455432"/>
    <lineage>
        <taxon>Bacteria</taxon>
        <taxon>Bacillati</taxon>
        <taxon>Actinomycetota</taxon>
        <taxon>Actinomycetes</taxon>
        <taxon>Mycobacteriales</taxon>
        <taxon>Nocardiaceae</taxon>
        <taxon>Nocardia</taxon>
    </lineage>
</organism>
<proteinExistence type="predicted"/>
<sequence length="802" mass="88080">MRIAVIGGGPAGMYFSVLMKRLNPAHEIIIWERNAPDDTFGFGVVFSDETLERIAHTDEPVYRMMSERVARWSDIDITYRGTVRTCGGQGFAAMGRPELLSILRQRCDDLGITIHFRTSAPDISALIGSCDLVVAADGVNSAVRTRFAAAFRPSLDRRSSKYMWLATGRVFEAFEFAIKHTPHGIMQAHVYPFGTEQSTFIVEMRESVWRKAGFEAFAERDFAPGDSDEKSVALLSEFFSDVLDGHDLRTNNSRWLNFVTVRNATWRHRNVVLLGDAAHTAHFSIGSGTKLAMEDGLALAACLHESVTVAAGLERYEAERRPVVESVQRAAQASLEWFESISDYTEQDPDQFAFNLLTRSRRITYDNLRVRDADFVDAVDDWYRSTQHSVAARTGPARPPMFYPLQIKNVQLENRILVPPMDTHSAVDGVPNDFHLVHLGGKALGGAGLVMTETVSVSPEGRTTLGSPGLYTYEQEQAWSRIVDFVHSATRSKIGAQLGHSGRKGATEVRWDGLGDPLGTAGWQTVGPSAIPFGPDSAVPRELTRKEMDLIAAQFVAAARAAARAGFDLLELDCGHGHLLSSFLSPLANQRTDEYGGSLPNRSRFPLRVFDAIRAVWPTDRPLSVRISATDWAEGGNTIDDTVEIAHAFAEHGVDVLHVSSGHVVENQNPAYGRSYQTPFADRIRQEVGLAAGVAVIAVGLISSYDDANTILLAGRADLVGLGRAHLRDPHWTLHAAAAQDYHGPAAEWPTPLRPGNHSTSIGHRDGPQPHQRLVRAGGATPTQRQRWQPPPPNARSRVNEG</sequence>
<dbReference type="PANTHER" id="PTHR43303">
    <property type="entry name" value="NADPH DEHYDROGENASE C23G7.10C-RELATED"/>
    <property type="match status" value="1"/>
</dbReference>
<dbReference type="GO" id="GO:0050661">
    <property type="term" value="F:NADP binding"/>
    <property type="evidence" value="ECO:0007669"/>
    <property type="project" value="InterPro"/>
</dbReference>
<reference evidence="4 5" key="1">
    <citation type="submission" date="2017-10" db="EMBL/GenBank/DDBJ databases">
        <title>Comparative genomics between pathogenic Norcardia.</title>
        <authorList>
            <person name="Zeng L."/>
        </authorList>
    </citation>
    <scope>NUCLEOTIDE SEQUENCE [LARGE SCALE GENOMIC DNA]</scope>
    <source>
        <strain evidence="4 5">NC_YFY_NT001</strain>
    </source>
</reference>
<dbReference type="Pfam" id="PF01494">
    <property type="entry name" value="FAD_binding_3"/>
    <property type="match status" value="1"/>
</dbReference>
<dbReference type="NCBIfam" id="NF006101">
    <property type="entry name" value="PRK08255.1"/>
    <property type="match status" value="1"/>
</dbReference>
<dbReference type="Pfam" id="PF00724">
    <property type="entry name" value="Oxidored_FMN"/>
    <property type="match status" value="1"/>
</dbReference>
<evidence type="ECO:0000313" key="4">
    <source>
        <dbReference type="EMBL" id="ATL66439.1"/>
    </source>
</evidence>
<dbReference type="Proteomes" id="UP000221961">
    <property type="component" value="Chromosome"/>
</dbReference>
<name>A0A291RGL3_9NOCA</name>
<dbReference type="Gene3D" id="3.30.9.20">
    <property type="match status" value="1"/>
</dbReference>
<dbReference type="Gene3D" id="3.50.50.60">
    <property type="entry name" value="FAD/NAD(P)-binding domain"/>
    <property type="match status" value="1"/>
</dbReference>
<evidence type="ECO:0000259" key="3">
    <source>
        <dbReference type="Pfam" id="PF01494"/>
    </source>
</evidence>
<dbReference type="PANTHER" id="PTHR43303:SF3">
    <property type="entry name" value="BLR3436 PROTEIN"/>
    <property type="match status" value="1"/>
</dbReference>
<dbReference type="PRINTS" id="PR00420">
    <property type="entry name" value="RNGMNOXGNASE"/>
</dbReference>
<evidence type="ECO:0000256" key="1">
    <source>
        <dbReference type="SAM" id="MobiDB-lite"/>
    </source>
</evidence>
<accession>A0A291RGL3</accession>
<dbReference type="SUPFAM" id="SSF51395">
    <property type="entry name" value="FMN-linked oxidoreductases"/>
    <property type="match status" value="1"/>
</dbReference>
<protein>
    <submittedName>
        <fullName evidence="4">Oxidoreductase</fullName>
    </submittedName>
</protein>
<dbReference type="InterPro" id="IPR036188">
    <property type="entry name" value="FAD/NAD-bd_sf"/>
</dbReference>
<dbReference type="InterPro" id="IPR013785">
    <property type="entry name" value="Aldolase_TIM"/>
</dbReference>
<dbReference type="GeneID" id="88357682"/>
<gene>
    <name evidence="4" type="ORF">CRH09_09700</name>
</gene>
<feature type="domain" description="NADH:flavin oxidoreductase/NADH oxidase N-terminal" evidence="2">
    <location>
        <begin position="401"/>
        <end position="736"/>
    </location>
</feature>
<dbReference type="GO" id="GO:0003959">
    <property type="term" value="F:NADPH dehydrogenase activity"/>
    <property type="evidence" value="ECO:0007669"/>
    <property type="project" value="InterPro"/>
</dbReference>
<evidence type="ECO:0000313" key="5">
    <source>
        <dbReference type="Proteomes" id="UP000221961"/>
    </source>
</evidence>
<dbReference type="Gene3D" id="3.20.20.70">
    <property type="entry name" value="Aldolase class I"/>
    <property type="match status" value="1"/>
</dbReference>
<dbReference type="SUPFAM" id="SSF51905">
    <property type="entry name" value="FAD/NAD(P)-binding domain"/>
    <property type="match status" value="1"/>
</dbReference>
<feature type="domain" description="FAD-binding" evidence="3">
    <location>
        <begin position="129"/>
        <end position="329"/>
    </location>
</feature>
<dbReference type="GO" id="GO:0010181">
    <property type="term" value="F:FMN binding"/>
    <property type="evidence" value="ECO:0007669"/>
    <property type="project" value="InterPro"/>
</dbReference>
<evidence type="ECO:0000259" key="2">
    <source>
        <dbReference type="Pfam" id="PF00724"/>
    </source>
</evidence>
<dbReference type="InterPro" id="IPR044152">
    <property type="entry name" value="YqjM-like"/>
</dbReference>
<dbReference type="InterPro" id="IPR002938">
    <property type="entry name" value="FAD-bd"/>
</dbReference>
<feature type="region of interest" description="Disordered" evidence="1">
    <location>
        <begin position="745"/>
        <end position="802"/>
    </location>
</feature>
<dbReference type="CDD" id="cd02932">
    <property type="entry name" value="OYE_YqiM_FMN"/>
    <property type="match status" value="1"/>
</dbReference>
<dbReference type="AlphaFoldDB" id="A0A291RGL3"/>
<dbReference type="InterPro" id="IPR001155">
    <property type="entry name" value="OxRdtase_FMN_N"/>
</dbReference>
<dbReference type="RefSeq" id="WP_098693637.1">
    <property type="nucleotide sequence ID" value="NZ_CP023778.1"/>
</dbReference>
<dbReference type="GO" id="GO:0071949">
    <property type="term" value="F:FAD binding"/>
    <property type="evidence" value="ECO:0007669"/>
    <property type="project" value="InterPro"/>
</dbReference>
<dbReference type="KEGG" id="ntp:CRH09_09700"/>
<dbReference type="EMBL" id="CP023778">
    <property type="protein sequence ID" value="ATL66439.1"/>
    <property type="molecule type" value="Genomic_DNA"/>
</dbReference>